<evidence type="ECO:0000313" key="2">
    <source>
        <dbReference type="EMBL" id="AKT73395.1"/>
    </source>
</evidence>
<dbReference type="PANTHER" id="PTHR47589">
    <property type="entry name" value="FATTY-ACID-BINDING PROTEIN 1"/>
    <property type="match status" value="1"/>
</dbReference>
<accession>A0A0K1H1C9</accession>
<proteinExistence type="evidence at transcript level"/>
<feature type="non-terminal residue" evidence="2">
    <location>
        <position position="150"/>
    </location>
</feature>
<gene>
    <name evidence="2" type="primary">CHI</name>
</gene>
<protein>
    <submittedName>
        <fullName evidence="2">CHI</fullName>
        <ecNumber evidence="2">5.5.1.6</ecNumber>
    </submittedName>
</protein>
<dbReference type="InterPro" id="IPR044228">
    <property type="entry name" value="FAP1"/>
</dbReference>
<dbReference type="InterPro" id="IPR016087">
    <property type="entry name" value="Chalcone_isomerase"/>
</dbReference>
<dbReference type="GO" id="GO:0045430">
    <property type="term" value="F:chalcone isomerase activity"/>
    <property type="evidence" value="ECO:0007669"/>
    <property type="project" value="UniProtKB-EC"/>
</dbReference>
<dbReference type="Pfam" id="PF16035">
    <property type="entry name" value="Chalcone_2"/>
    <property type="match status" value="1"/>
</dbReference>
<dbReference type="EC" id="5.5.1.6" evidence="2"/>
<organism evidence="2">
    <name type="scientific">Dryopteris fragrans</name>
    <dbReference type="NCBI Taxonomy" id="239565"/>
    <lineage>
        <taxon>Eukaryota</taxon>
        <taxon>Viridiplantae</taxon>
        <taxon>Streptophyta</taxon>
        <taxon>Embryophyta</taxon>
        <taxon>Tracheophyta</taxon>
        <taxon>Polypodiopsida</taxon>
        <taxon>Polypodiidae</taxon>
        <taxon>Polypodiales</taxon>
        <taxon>Polypodiineae</taxon>
        <taxon>Dryopteridaceae</taxon>
        <taxon>Dryopteridoideae</taxon>
        <taxon>Dryopteris</taxon>
    </lineage>
</organism>
<dbReference type="AlphaFoldDB" id="A0A0K1H1C9"/>
<dbReference type="Gene3D" id="3.50.70.10">
    <property type="match status" value="1"/>
</dbReference>
<name>A0A0K1H1C9_9MONI</name>
<keyword evidence="2" id="KW-0413">Isomerase</keyword>
<evidence type="ECO:0000259" key="1">
    <source>
        <dbReference type="Pfam" id="PF16035"/>
    </source>
</evidence>
<dbReference type="EMBL" id="KP658975">
    <property type="protein sequence ID" value="AKT73395.1"/>
    <property type="molecule type" value="mRNA"/>
</dbReference>
<dbReference type="PANTHER" id="PTHR47589:SF5">
    <property type="entry name" value="CHALCONE ISOMERASE DOMAIN-CONTAINING PROTEIN"/>
    <property type="match status" value="1"/>
</dbReference>
<dbReference type="SMR" id="A0A0K1H1C9"/>
<sequence length="150" mass="16857">KSITVYSFGVYADETSLKDKLGSKYTQQLAGNLQENKSFYDDILASDFNLTVRLVIVYGRIKIGSVRSAFEDSIGSRIKKFSGSDNRPLLHSFTSLFKDDIKLPQGTIIDITRHHGHVLTTKINDMELGSVQSPLLCRSFMDLYIGEDPF</sequence>
<dbReference type="InterPro" id="IPR016088">
    <property type="entry name" value="Chalcone_isomerase_3-sand"/>
</dbReference>
<dbReference type="InterPro" id="IPR036298">
    <property type="entry name" value="Chalcone_isomerase_sf"/>
</dbReference>
<feature type="non-terminal residue" evidence="2">
    <location>
        <position position="1"/>
    </location>
</feature>
<dbReference type="SUPFAM" id="SSF54626">
    <property type="entry name" value="Chalcone isomerase"/>
    <property type="match status" value="1"/>
</dbReference>
<feature type="domain" description="Chalcone isomerase" evidence="1">
    <location>
        <begin position="2"/>
        <end position="148"/>
    </location>
</feature>
<reference evidence="2" key="1">
    <citation type="submission" date="2015-01" db="EMBL/GenBank/DDBJ databases">
        <title>Cloning and expression analysis of DfCHI, a chalcone isomerase gene from Dryopteris fragrans (L.) Schott.</title>
        <authorList>
            <person name="Sun L."/>
        </authorList>
    </citation>
    <scope>NUCLEOTIDE SEQUENCE</scope>
</reference>